<dbReference type="InterPro" id="IPR027417">
    <property type="entry name" value="P-loop_NTPase"/>
</dbReference>
<feature type="transmembrane region" description="Helical" evidence="9">
    <location>
        <begin position="1106"/>
        <end position="1125"/>
    </location>
</feature>
<dbReference type="InterPro" id="IPR003593">
    <property type="entry name" value="AAA+_ATPase"/>
</dbReference>
<evidence type="ECO:0000256" key="9">
    <source>
        <dbReference type="SAM" id="Phobius"/>
    </source>
</evidence>
<feature type="transmembrane region" description="Helical" evidence="9">
    <location>
        <begin position="567"/>
        <end position="588"/>
    </location>
</feature>
<sequence>MVLVLGRPGSGCTTFLRTIANEKLAPLQITGARHYSGFAGSSFAKAFPGETSFCAAGDLHIPSLTVQQTLRFAMDLINPHSSNNMKKEIISSLLDIFKLGHAQDTLVGDANVRGLSGGERRRVSLAESLIARAMVICLDNPTLGLDAGSAARFIRALRITTRTYESSAFVSLYQASDILYDCFDKVLLMEAGHQLYFGSAQDATSFFEVQGFQRVPGQSKADFLTACIDPRHRHVSESEHTARLRHSFLASQHNISLQERLNAALQPINLSTERQQLERFTRNGPTSVWKPRFTQKASFWIQVTALAKRHWLLKAQQRFNVAFKNFTALVVALLLGSTYWQLPQTSSGAFTRGGVVFTSLLFTSFTAFVELPVTILGRSVLYKQRSLQFYRASALPLGQLLVDVPMAAAENLLFTVVVYFMAGLERSVEAFFTFYLFIVLGQTCMTVFFRTLGSLSRSLDIALRLAGIIIMLMILSSGYMVPYKDQRPWLSWFYWLNPIRYAFSGMMINEFKVMTMVCQGSQIIPNGPGYTLLENKACTLAGSIPGTAEIPGMAYLKLTFGFRRGDLWISVCILIIFVLGSLLANFIINEFISFETSKGHDRMSKGKRKVKTEDRESAVGAVHAVAKPKSEESITWERINYTVALKKGTSKQILHDISGHCRPGKLLALMGPSGAGKSTLLDVLAQRKNKGVIQGQIKISGIPIESQMQAKIGYCEQLDILDPYQTVREALTFSAMLRSSSHTSEDGESSHIENIMELLGLQDVADFLIGLAPSGLSVEMRKRLSIGIELVAKPDLLFLDEPTSGLDSQSAMNILHFLRTLADTGQAIICTIHQPSSALYQQFDDLLLLHHGRTVFRGPAPDAADYFAWAGFPPPSDANIAEFMMQTLTSDGERAQTPEEWQKLWKGYSTVKQNHPHTGLSNMNIESQDPVKQPSSSRYQISFLFQLRIVTRRTFLSSFRQPGYNGTRLFNHIMIALLTGLAYLNIGDSYADIQYRIFVIFQITVLPALILAQVEPRFEAARVLFFKEDSARMYSKAVFVTSMVLSEIPISIICASLFFVVLYFPVNFSRNPSAAGYQFLIIYLTEQFSVVLGQAIAALTPSSYTASLMTPFLLIVFSLFCGVTIPPPNIPPFWKWLYHLNPLTYLVGGMIETELHDRPVRCAQSELSIFEPPSGQTCWEYASYWLKESKGYLSNPNATFACSYCPFSRVEDFAAQFDLLWAHRWRDLGILATFVFSTLVILFISAT</sequence>
<keyword evidence="6" id="KW-0067">ATP-binding</keyword>
<organism evidence="11 12">
    <name type="scientific">Aaosphaeria arxii CBS 175.79</name>
    <dbReference type="NCBI Taxonomy" id="1450172"/>
    <lineage>
        <taxon>Eukaryota</taxon>
        <taxon>Fungi</taxon>
        <taxon>Dikarya</taxon>
        <taxon>Ascomycota</taxon>
        <taxon>Pezizomycotina</taxon>
        <taxon>Dothideomycetes</taxon>
        <taxon>Pleosporomycetidae</taxon>
        <taxon>Pleosporales</taxon>
        <taxon>Pleosporales incertae sedis</taxon>
        <taxon>Aaosphaeria</taxon>
    </lineage>
</organism>
<evidence type="ECO:0000313" key="11">
    <source>
        <dbReference type="EMBL" id="KAF2008867.1"/>
    </source>
</evidence>
<feature type="transmembrane region" description="Helical" evidence="9">
    <location>
        <begin position="1037"/>
        <end position="1064"/>
    </location>
</feature>
<keyword evidence="5" id="KW-0547">Nucleotide-binding</keyword>
<dbReference type="GO" id="GO:0005524">
    <property type="term" value="F:ATP binding"/>
    <property type="evidence" value="ECO:0007669"/>
    <property type="project" value="UniProtKB-KW"/>
</dbReference>
<dbReference type="GO" id="GO:0016887">
    <property type="term" value="F:ATP hydrolysis activity"/>
    <property type="evidence" value="ECO:0007669"/>
    <property type="project" value="InterPro"/>
</dbReference>
<dbReference type="GO" id="GO:0140359">
    <property type="term" value="F:ABC-type transporter activity"/>
    <property type="evidence" value="ECO:0007669"/>
    <property type="project" value="InterPro"/>
</dbReference>
<dbReference type="Proteomes" id="UP000799778">
    <property type="component" value="Unassembled WGS sequence"/>
</dbReference>
<dbReference type="Pfam" id="PF06422">
    <property type="entry name" value="PDR_CDR"/>
    <property type="match status" value="1"/>
</dbReference>
<dbReference type="GeneID" id="54290271"/>
<dbReference type="SUPFAM" id="SSF52540">
    <property type="entry name" value="P-loop containing nucleoside triphosphate hydrolases"/>
    <property type="match status" value="2"/>
</dbReference>
<keyword evidence="3" id="KW-0813">Transport</keyword>
<evidence type="ECO:0000256" key="5">
    <source>
        <dbReference type="ARBA" id="ARBA00022741"/>
    </source>
</evidence>
<dbReference type="SMART" id="SM00382">
    <property type="entry name" value="AAA"/>
    <property type="match status" value="2"/>
</dbReference>
<accession>A0A6A5X7S5</accession>
<protein>
    <recommendedName>
        <fullName evidence="10">ABC transporter domain-containing protein</fullName>
    </recommendedName>
</protein>
<dbReference type="Gene3D" id="3.40.50.300">
    <property type="entry name" value="P-loop containing nucleotide triphosphate hydrolases"/>
    <property type="match status" value="2"/>
</dbReference>
<dbReference type="PANTHER" id="PTHR19241">
    <property type="entry name" value="ATP-BINDING CASSETTE TRANSPORTER"/>
    <property type="match status" value="1"/>
</dbReference>
<feature type="transmembrane region" description="Helical" evidence="9">
    <location>
        <begin position="397"/>
        <end position="422"/>
    </location>
</feature>
<dbReference type="InterPro" id="IPR010929">
    <property type="entry name" value="PDR_CDR_ABC"/>
</dbReference>
<dbReference type="EMBL" id="ML978081">
    <property type="protein sequence ID" value="KAF2008867.1"/>
    <property type="molecule type" value="Genomic_DNA"/>
</dbReference>
<dbReference type="InterPro" id="IPR003439">
    <property type="entry name" value="ABC_transporter-like_ATP-bd"/>
</dbReference>
<gene>
    <name evidence="11" type="ORF">BU24DRAFT_474918</name>
</gene>
<keyword evidence="4 9" id="KW-0812">Transmembrane</keyword>
<proteinExistence type="inferred from homology"/>
<dbReference type="InterPro" id="IPR034003">
    <property type="entry name" value="ABCG_PDR_2"/>
</dbReference>
<feature type="transmembrane region" description="Helical" evidence="9">
    <location>
        <begin position="321"/>
        <end position="342"/>
    </location>
</feature>
<feature type="transmembrane region" description="Helical" evidence="9">
    <location>
        <begin position="461"/>
        <end position="481"/>
    </location>
</feature>
<evidence type="ECO:0000256" key="6">
    <source>
        <dbReference type="ARBA" id="ARBA00022840"/>
    </source>
</evidence>
<keyword evidence="7 9" id="KW-1133">Transmembrane helix</keyword>
<dbReference type="PROSITE" id="PS50893">
    <property type="entry name" value="ABC_TRANSPORTER_2"/>
    <property type="match status" value="1"/>
</dbReference>
<evidence type="ECO:0000256" key="8">
    <source>
        <dbReference type="ARBA" id="ARBA00023136"/>
    </source>
</evidence>
<dbReference type="PROSITE" id="PS00211">
    <property type="entry name" value="ABC_TRANSPORTER_1"/>
    <property type="match status" value="1"/>
</dbReference>
<comment type="similarity">
    <text evidence="2">Belongs to the ABC transporter superfamily. ABCG family. PDR (TC 3.A.1.205) subfamily.</text>
</comment>
<dbReference type="CDD" id="cd03232">
    <property type="entry name" value="ABCG_PDR_domain2"/>
    <property type="match status" value="1"/>
</dbReference>
<evidence type="ECO:0000256" key="4">
    <source>
        <dbReference type="ARBA" id="ARBA00022692"/>
    </source>
</evidence>
<feature type="transmembrane region" description="Helical" evidence="9">
    <location>
        <begin position="993"/>
        <end position="1012"/>
    </location>
</feature>
<dbReference type="InterPro" id="IPR013525">
    <property type="entry name" value="ABC2_TM"/>
</dbReference>
<evidence type="ECO:0000259" key="10">
    <source>
        <dbReference type="PROSITE" id="PS50893"/>
    </source>
</evidence>
<dbReference type="GO" id="GO:0016020">
    <property type="term" value="C:membrane"/>
    <property type="evidence" value="ECO:0007669"/>
    <property type="project" value="UniProtKB-SubCell"/>
</dbReference>
<name>A0A6A5X7S5_9PLEO</name>
<reference evidence="11" key="1">
    <citation type="journal article" date="2020" name="Stud. Mycol.">
        <title>101 Dothideomycetes genomes: a test case for predicting lifestyles and emergence of pathogens.</title>
        <authorList>
            <person name="Haridas S."/>
            <person name="Albert R."/>
            <person name="Binder M."/>
            <person name="Bloem J."/>
            <person name="Labutti K."/>
            <person name="Salamov A."/>
            <person name="Andreopoulos B."/>
            <person name="Baker S."/>
            <person name="Barry K."/>
            <person name="Bills G."/>
            <person name="Bluhm B."/>
            <person name="Cannon C."/>
            <person name="Castanera R."/>
            <person name="Culley D."/>
            <person name="Daum C."/>
            <person name="Ezra D."/>
            <person name="Gonzalez J."/>
            <person name="Henrissat B."/>
            <person name="Kuo A."/>
            <person name="Liang C."/>
            <person name="Lipzen A."/>
            <person name="Lutzoni F."/>
            <person name="Magnuson J."/>
            <person name="Mondo S."/>
            <person name="Nolan M."/>
            <person name="Ohm R."/>
            <person name="Pangilinan J."/>
            <person name="Park H.-J."/>
            <person name="Ramirez L."/>
            <person name="Alfaro M."/>
            <person name="Sun H."/>
            <person name="Tritt A."/>
            <person name="Yoshinaga Y."/>
            <person name="Zwiers L.-H."/>
            <person name="Turgeon B."/>
            <person name="Goodwin S."/>
            <person name="Spatafora J."/>
            <person name="Crous P."/>
            <person name="Grigoriev I."/>
        </authorList>
    </citation>
    <scope>NUCLEOTIDE SEQUENCE</scope>
    <source>
        <strain evidence="11">CBS 175.79</strain>
    </source>
</reference>
<keyword evidence="12" id="KW-1185">Reference proteome</keyword>
<evidence type="ECO:0000256" key="3">
    <source>
        <dbReference type="ARBA" id="ARBA00022448"/>
    </source>
</evidence>
<evidence type="ECO:0000313" key="12">
    <source>
        <dbReference type="Proteomes" id="UP000799778"/>
    </source>
</evidence>
<evidence type="ECO:0000256" key="7">
    <source>
        <dbReference type="ARBA" id="ARBA00022989"/>
    </source>
</evidence>
<feature type="transmembrane region" description="Helical" evidence="9">
    <location>
        <begin position="428"/>
        <end position="449"/>
    </location>
</feature>
<dbReference type="OrthoDB" id="245989at2759"/>
<feature type="domain" description="ABC transporter" evidence="10">
    <location>
        <begin position="634"/>
        <end position="876"/>
    </location>
</feature>
<keyword evidence="8 9" id="KW-0472">Membrane</keyword>
<dbReference type="AlphaFoldDB" id="A0A6A5X7S5"/>
<dbReference type="RefSeq" id="XP_033377206.1">
    <property type="nucleotide sequence ID" value="XM_033532874.1"/>
</dbReference>
<evidence type="ECO:0000256" key="1">
    <source>
        <dbReference type="ARBA" id="ARBA00004141"/>
    </source>
</evidence>
<feature type="transmembrane region" description="Helical" evidence="9">
    <location>
        <begin position="1076"/>
        <end position="1099"/>
    </location>
</feature>
<comment type="subcellular location">
    <subcellularLocation>
        <location evidence="1">Membrane</location>
        <topology evidence="1">Multi-pass membrane protein</topology>
    </subcellularLocation>
</comment>
<feature type="transmembrane region" description="Helical" evidence="9">
    <location>
        <begin position="969"/>
        <end position="987"/>
    </location>
</feature>
<dbReference type="Pfam" id="PF01061">
    <property type="entry name" value="ABC2_membrane"/>
    <property type="match status" value="2"/>
</dbReference>
<feature type="transmembrane region" description="Helical" evidence="9">
    <location>
        <begin position="1228"/>
        <end position="1246"/>
    </location>
</feature>
<feature type="transmembrane region" description="Helical" evidence="9">
    <location>
        <begin position="354"/>
        <end position="376"/>
    </location>
</feature>
<dbReference type="Pfam" id="PF19055">
    <property type="entry name" value="ABC2_membrane_7"/>
    <property type="match status" value="1"/>
</dbReference>
<dbReference type="InterPro" id="IPR043926">
    <property type="entry name" value="ABCG_dom"/>
</dbReference>
<dbReference type="Pfam" id="PF00005">
    <property type="entry name" value="ABC_tran"/>
    <property type="match status" value="2"/>
</dbReference>
<dbReference type="InterPro" id="IPR017871">
    <property type="entry name" value="ABC_transporter-like_CS"/>
</dbReference>
<evidence type="ECO:0000256" key="2">
    <source>
        <dbReference type="ARBA" id="ARBA00006012"/>
    </source>
</evidence>